<evidence type="ECO:0008006" key="4">
    <source>
        <dbReference type="Google" id="ProtNLM"/>
    </source>
</evidence>
<dbReference type="AlphaFoldDB" id="A0A7W7T034"/>
<keyword evidence="1" id="KW-1133">Transmembrane helix</keyword>
<organism evidence="2 3">
    <name type="scientific">Saccharothrix violaceirubra</name>
    <dbReference type="NCBI Taxonomy" id="413306"/>
    <lineage>
        <taxon>Bacteria</taxon>
        <taxon>Bacillati</taxon>
        <taxon>Actinomycetota</taxon>
        <taxon>Actinomycetes</taxon>
        <taxon>Pseudonocardiales</taxon>
        <taxon>Pseudonocardiaceae</taxon>
        <taxon>Saccharothrix</taxon>
    </lineage>
</organism>
<gene>
    <name evidence="2" type="ORF">F4559_001491</name>
</gene>
<protein>
    <recommendedName>
        <fullName evidence="4">DUF2567 domain-containing protein</fullName>
    </recommendedName>
</protein>
<feature type="transmembrane region" description="Helical" evidence="1">
    <location>
        <begin position="80"/>
        <end position="101"/>
    </location>
</feature>
<dbReference type="Proteomes" id="UP000542674">
    <property type="component" value="Unassembled WGS sequence"/>
</dbReference>
<sequence>MTEQPVDDRVVVYHYVPPRPRVVVKRDLLPAFSVLSTTALFGLPLGWVWAWLAPPQNVIVAQDGSLVPVTGESYHRLDGLMIFVLMGLGAGLLTGIAVWLLRSRRGPVVMVGAVLGSGAAAFLGQRTGVGSAAGRYAVENAPKVGDLLLKAPVLESWWGLLAWPLGASLAYGCLAAWNGLDDLGRRLA</sequence>
<dbReference type="RefSeq" id="WP_184666968.1">
    <property type="nucleotide sequence ID" value="NZ_BAABAI010000003.1"/>
</dbReference>
<evidence type="ECO:0000313" key="2">
    <source>
        <dbReference type="EMBL" id="MBB4964132.1"/>
    </source>
</evidence>
<name>A0A7W7T034_9PSEU</name>
<proteinExistence type="predicted"/>
<feature type="transmembrane region" description="Helical" evidence="1">
    <location>
        <begin position="108"/>
        <end position="125"/>
    </location>
</feature>
<keyword evidence="3" id="KW-1185">Reference proteome</keyword>
<keyword evidence="1" id="KW-0812">Transmembrane</keyword>
<comment type="caution">
    <text evidence="2">The sequence shown here is derived from an EMBL/GenBank/DDBJ whole genome shotgun (WGS) entry which is preliminary data.</text>
</comment>
<dbReference type="EMBL" id="JACHJS010000001">
    <property type="protein sequence ID" value="MBB4964132.1"/>
    <property type="molecule type" value="Genomic_DNA"/>
</dbReference>
<feature type="transmembrane region" description="Helical" evidence="1">
    <location>
        <begin position="28"/>
        <end position="52"/>
    </location>
</feature>
<keyword evidence="1" id="KW-0472">Membrane</keyword>
<accession>A0A7W7T034</accession>
<evidence type="ECO:0000256" key="1">
    <source>
        <dbReference type="SAM" id="Phobius"/>
    </source>
</evidence>
<feature type="transmembrane region" description="Helical" evidence="1">
    <location>
        <begin position="157"/>
        <end position="177"/>
    </location>
</feature>
<reference evidence="2 3" key="1">
    <citation type="submission" date="2020-08" db="EMBL/GenBank/DDBJ databases">
        <title>Sequencing the genomes of 1000 actinobacteria strains.</title>
        <authorList>
            <person name="Klenk H.-P."/>
        </authorList>
    </citation>
    <scope>NUCLEOTIDE SEQUENCE [LARGE SCALE GENOMIC DNA]</scope>
    <source>
        <strain evidence="2 3">DSM 45084</strain>
    </source>
</reference>
<evidence type="ECO:0000313" key="3">
    <source>
        <dbReference type="Proteomes" id="UP000542674"/>
    </source>
</evidence>